<protein>
    <submittedName>
        <fullName evidence="1">Uncharacterized protein</fullName>
    </submittedName>
</protein>
<dbReference type="EMBL" id="CP026925">
    <property type="protein sequence ID" value="AVH44670.1"/>
    <property type="molecule type" value="Genomic_DNA"/>
</dbReference>
<name>A0A037Y0M6_AGRTU</name>
<organism evidence="1 2">
    <name type="scientific">Agrobacterium tumefaciens</name>
    <dbReference type="NCBI Taxonomy" id="358"/>
    <lineage>
        <taxon>Bacteria</taxon>
        <taxon>Pseudomonadati</taxon>
        <taxon>Pseudomonadota</taxon>
        <taxon>Alphaproteobacteria</taxon>
        <taxon>Hyphomicrobiales</taxon>
        <taxon>Rhizobiaceae</taxon>
        <taxon>Rhizobium/Agrobacterium group</taxon>
        <taxon>Agrobacterium</taxon>
        <taxon>Agrobacterium tumefaciens complex</taxon>
    </lineage>
</organism>
<dbReference type="AlphaFoldDB" id="A0A037Y0M6"/>
<evidence type="ECO:0000313" key="2">
    <source>
        <dbReference type="Proteomes" id="UP000237717"/>
    </source>
</evidence>
<evidence type="ECO:0000313" key="1">
    <source>
        <dbReference type="EMBL" id="AVH44670.1"/>
    </source>
</evidence>
<sequence>MIAKFACVAAILTVASVGQANAGGLLGGILSGNSNKGGALVVVSPSIDLGVSGILSNNGILNGNKTGILNGVLNGNKTSVDVIDNKNDGGKKRRH</sequence>
<gene>
    <name evidence="1" type="ORF">At1D1609_46290</name>
</gene>
<proteinExistence type="predicted"/>
<dbReference type="RefSeq" id="WP_004433441.1">
    <property type="nucleotide sequence ID" value="NZ_CCAN010000016.1"/>
</dbReference>
<dbReference type="KEGG" id="ata:AWN88_10165"/>
<accession>A0A037Y0M6</accession>
<dbReference type="GeneID" id="61456667"/>
<dbReference type="OrthoDB" id="8305301at2"/>
<reference evidence="1 2" key="1">
    <citation type="submission" date="2018-02" db="EMBL/GenBank/DDBJ databases">
        <title>Complete genome sequence of Agrobacterium tumefaciens 1D1609.</title>
        <authorList>
            <person name="Cho S.-T."/>
            <person name="Haryono M."/>
            <person name="Chang H.-H."/>
            <person name="Santos M.N."/>
            <person name="Lai E.-M."/>
            <person name="Kuo C.-H."/>
        </authorList>
    </citation>
    <scope>NUCLEOTIDE SEQUENCE [LARGE SCALE GENOMIC DNA]</scope>
    <source>
        <strain evidence="1 2">1D1609</strain>
    </source>
</reference>
<dbReference type="Proteomes" id="UP000237717">
    <property type="component" value="Chromosome II"/>
</dbReference>